<evidence type="ECO:0000313" key="3">
    <source>
        <dbReference type="Proteomes" id="UP001501410"/>
    </source>
</evidence>
<dbReference type="RefSeq" id="WP_344823901.1">
    <property type="nucleotide sequence ID" value="NZ_BAABEZ010000014.1"/>
</dbReference>
<evidence type="ECO:0000313" key="2">
    <source>
        <dbReference type="EMBL" id="GAA4452582.1"/>
    </source>
</evidence>
<evidence type="ECO:0000259" key="1">
    <source>
        <dbReference type="Pfam" id="PF08885"/>
    </source>
</evidence>
<dbReference type="Pfam" id="PF08885">
    <property type="entry name" value="GSCFA"/>
    <property type="match status" value="1"/>
</dbReference>
<dbReference type="EMBL" id="BAABEZ010000014">
    <property type="protein sequence ID" value="GAA4452582.1"/>
    <property type="molecule type" value="Genomic_DNA"/>
</dbReference>
<reference evidence="3" key="1">
    <citation type="journal article" date="2019" name="Int. J. Syst. Evol. Microbiol.">
        <title>The Global Catalogue of Microorganisms (GCM) 10K type strain sequencing project: providing services to taxonomists for standard genome sequencing and annotation.</title>
        <authorList>
            <consortium name="The Broad Institute Genomics Platform"/>
            <consortium name="The Broad Institute Genome Sequencing Center for Infectious Disease"/>
            <person name="Wu L."/>
            <person name="Ma J."/>
        </authorList>
    </citation>
    <scope>NUCLEOTIDE SEQUENCE [LARGE SCALE GENOMIC DNA]</scope>
    <source>
        <strain evidence="3">JCM 31921</strain>
    </source>
</reference>
<proteinExistence type="predicted"/>
<accession>A0ABP8MNP7</accession>
<protein>
    <submittedName>
        <fullName evidence="2">GSCFA domain-containing protein</fullName>
    </submittedName>
</protein>
<dbReference type="InterPro" id="IPR014982">
    <property type="entry name" value="GSCFA"/>
</dbReference>
<organism evidence="2 3">
    <name type="scientific">Rurimicrobium arvi</name>
    <dbReference type="NCBI Taxonomy" id="2049916"/>
    <lineage>
        <taxon>Bacteria</taxon>
        <taxon>Pseudomonadati</taxon>
        <taxon>Bacteroidota</taxon>
        <taxon>Chitinophagia</taxon>
        <taxon>Chitinophagales</taxon>
        <taxon>Chitinophagaceae</taxon>
        <taxon>Rurimicrobium</taxon>
    </lineage>
</organism>
<feature type="domain" description="GSCFA" evidence="1">
    <location>
        <begin position="22"/>
        <end position="256"/>
    </location>
</feature>
<comment type="caution">
    <text evidence="2">The sequence shown here is derived from an EMBL/GenBank/DDBJ whole genome shotgun (WGS) entry which is preliminary data.</text>
</comment>
<dbReference type="SUPFAM" id="SSF52266">
    <property type="entry name" value="SGNH hydrolase"/>
    <property type="match status" value="1"/>
</dbReference>
<sequence length="325" mass="38129">MKFQLDIRIPVPDDTIRYGDGILLIGSCFTEHMSERLAQHRFQISNNPNGILFNPLSVSDSLRSYAREKQYTRSDLFYLNELWNSWDHHTRFSDVDPEAALTRINTEIVQAGNMLRKGKWLIITLGSAFQYYLKENDRPVANNHRAPGQWFDKRLLGISDIVDHLSETISLLRESNPELSILFTISPVRHIRDGVIENNRSKARLLEAVHTLCSLPRVYYFPAYELVIDILRDYRFYDIDMVHPNFAATQFVWEQFAKHYFADDTRALMEQVEELHIARNHRTRFPQTEAHRNFMDKYHAKATELQQQLPFLDFSETIRYFAGGA</sequence>
<gene>
    <name evidence="2" type="ORF">GCM10023092_11900</name>
</gene>
<dbReference type="Proteomes" id="UP001501410">
    <property type="component" value="Unassembled WGS sequence"/>
</dbReference>
<keyword evidence="3" id="KW-1185">Reference proteome</keyword>
<name>A0ABP8MNP7_9BACT</name>